<accession>A0A0P6YJ11</accession>
<feature type="transmembrane region" description="Helical" evidence="1">
    <location>
        <begin position="110"/>
        <end position="126"/>
    </location>
</feature>
<gene>
    <name evidence="2" type="ORF">SE15_09280</name>
</gene>
<dbReference type="OrthoDB" id="5290400at2"/>
<evidence type="ECO:0000313" key="3">
    <source>
        <dbReference type="Proteomes" id="UP000050544"/>
    </source>
</evidence>
<feature type="transmembrane region" description="Helical" evidence="1">
    <location>
        <begin position="227"/>
        <end position="245"/>
    </location>
</feature>
<dbReference type="STRING" id="869279.SE15_09280"/>
<dbReference type="Proteomes" id="UP000050544">
    <property type="component" value="Unassembled WGS sequence"/>
</dbReference>
<evidence type="ECO:0000256" key="1">
    <source>
        <dbReference type="SAM" id="Phobius"/>
    </source>
</evidence>
<proteinExistence type="predicted"/>
<feature type="transmembrane region" description="Helical" evidence="1">
    <location>
        <begin position="138"/>
        <end position="155"/>
    </location>
</feature>
<protein>
    <submittedName>
        <fullName evidence="2">Uncharacterized protein</fullName>
    </submittedName>
</protein>
<reference evidence="2 3" key="1">
    <citation type="submission" date="2015-07" db="EMBL/GenBank/DDBJ databases">
        <title>Whole genome sequence of Thermanaerothrix daxensis DSM 23592.</title>
        <authorList>
            <person name="Hemp J."/>
            <person name="Ward L.M."/>
            <person name="Pace L.A."/>
            <person name="Fischer W.W."/>
        </authorList>
    </citation>
    <scope>NUCLEOTIDE SEQUENCE [LARGE SCALE GENOMIC DNA]</scope>
    <source>
        <strain evidence="2 3">GNS-1</strain>
    </source>
</reference>
<feature type="transmembrane region" description="Helical" evidence="1">
    <location>
        <begin position="7"/>
        <end position="30"/>
    </location>
</feature>
<dbReference type="AlphaFoldDB" id="A0A0P6YJ11"/>
<keyword evidence="1" id="KW-0472">Membrane</keyword>
<organism evidence="2 3">
    <name type="scientific">Thermanaerothrix daxensis</name>
    <dbReference type="NCBI Taxonomy" id="869279"/>
    <lineage>
        <taxon>Bacteria</taxon>
        <taxon>Bacillati</taxon>
        <taxon>Chloroflexota</taxon>
        <taxon>Anaerolineae</taxon>
        <taxon>Anaerolineales</taxon>
        <taxon>Anaerolineaceae</taxon>
        <taxon>Thermanaerothrix</taxon>
    </lineage>
</organism>
<evidence type="ECO:0000313" key="2">
    <source>
        <dbReference type="EMBL" id="KPL82361.1"/>
    </source>
</evidence>
<keyword evidence="1" id="KW-1133">Transmembrane helix</keyword>
<keyword evidence="3" id="KW-1185">Reference proteome</keyword>
<feature type="transmembrane region" description="Helical" evidence="1">
    <location>
        <begin position="203"/>
        <end position="221"/>
    </location>
</feature>
<name>A0A0P6YJ11_9CHLR</name>
<dbReference type="EMBL" id="LGKO01000005">
    <property type="protein sequence ID" value="KPL82361.1"/>
    <property type="molecule type" value="Genomic_DNA"/>
</dbReference>
<sequence length="258" mass="28726">MKNRQVLGGVLALIAALMGIIGHIVLFLQWYRVGMSAESAEPGCEILLKYIHPLMADFGLSAGVFFAVSAYGFFTGRSWAFFLSTIGLVLALLGSWFVNVPYMAAGLPPVYFPLFWPYLALYFLFLRAVEKVSWRQTLLGLLTGMAYIFCWMNGVSSTSRIITHGDPIFTLVQRLHWIAMLGWAVVTLAILHKPREWARVMGLLAATTELVVGIPLAVVTAQQLGRFSLFALAPLASLGLLVILIQPRWWDYFVKPRA</sequence>
<feature type="transmembrane region" description="Helical" evidence="1">
    <location>
        <begin position="79"/>
        <end position="98"/>
    </location>
</feature>
<feature type="transmembrane region" description="Helical" evidence="1">
    <location>
        <begin position="175"/>
        <end position="191"/>
    </location>
</feature>
<feature type="transmembrane region" description="Helical" evidence="1">
    <location>
        <begin position="50"/>
        <end position="74"/>
    </location>
</feature>
<keyword evidence="1" id="KW-0812">Transmembrane</keyword>
<dbReference type="RefSeq" id="WP_054521836.1">
    <property type="nucleotide sequence ID" value="NZ_LGKO01000005.1"/>
</dbReference>
<comment type="caution">
    <text evidence="2">The sequence shown here is derived from an EMBL/GenBank/DDBJ whole genome shotgun (WGS) entry which is preliminary data.</text>
</comment>